<dbReference type="EMBL" id="CADCUP010000148">
    <property type="protein sequence ID" value="CAA9401473.1"/>
    <property type="molecule type" value="Genomic_DNA"/>
</dbReference>
<sequence>GPAAQDVPRPGGLDTAARRQGVLLPRPARRAAAARGGPARPGAGHPAGLARRLGDAVPQRTPAGGRHRRRRAAAVPLPPGVAGPARRREVRADGGLRQGAGQGAPARRRRPRPRGHADGAGLRGGRAPARPRLLPDRQRRVRRRERQLRADHPGAPARAPPAAQAGLRLRRQVGRRARDRDRRPGGRGDDRGDAPPPGCRRPPAVLPRRPFVALAAARPGQRVRQDHHRPVGHRQGLPHLARHRAGRRRARRDARAGAHQGLAQARGRRGDEGGRLVPRQHPHPGAVGLRRPPGDRGLRGGPHHREHDATHLRQPRRAPGRPRASRAEAAEV</sequence>
<name>A0A6J4P5D3_9ACTN</name>
<proteinExistence type="predicted"/>
<feature type="compositionally biased region" description="Low complexity" evidence="1">
    <location>
        <begin position="153"/>
        <end position="167"/>
    </location>
</feature>
<protein>
    <submittedName>
        <fullName evidence="2">Uncharacterized protein</fullName>
    </submittedName>
</protein>
<feature type="compositionally biased region" description="Basic and acidic residues" evidence="1">
    <location>
        <begin position="292"/>
        <end position="311"/>
    </location>
</feature>
<feature type="region of interest" description="Disordered" evidence="1">
    <location>
        <begin position="1"/>
        <end position="332"/>
    </location>
</feature>
<dbReference type="AlphaFoldDB" id="A0A6J4P5D3"/>
<reference evidence="2" key="1">
    <citation type="submission" date="2020-02" db="EMBL/GenBank/DDBJ databases">
        <authorList>
            <person name="Meier V. D."/>
        </authorList>
    </citation>
    <scope>NUCLEOTIDE SEQUENCE</scope>
    <source>
        <strain evidence="2">AVDCRST_MAG06</strain>
    </source>
</reference>
<organism evidence="2">
    <name type="scientific">uncultured Nocardioides sp</name>
    <dbReference type="NCBI Taxonomy" id="198441"/>
    <lineage>
        <taxon>Bacteria</taxon>
        <taxon>Bacillati</taxon>
        <taxon>Actinomycetota</taxon>
        <taxon>Actinomycetes</taxon>
        <taxon>Propionibacteriales</taxon>
        <taxon>Nocardioidaceae</taxon>
        <taxon>Nocardioides</taxon>
        <taxon>environmental samples</taxon>
    </lineage>
</organism>
<feature type="compositionally biased region" description="Basic residues" evidence="1">
    <location>
        <begin position="313"/>
        <end position="324"/>
    </location>
</feature>
<feature type="compositionally biased region" description="Basic residues" evidence="1">
    <location>
        <begin position="240"/>
        <end position="252"/>
    </location>
</feature>
<feature type="compositionally biased region" description="Low complexity" evidence="1">
    <location>
        <begin position="23"/>
        <end position="51"/>
    </location>
</feature>
<gene>
    <name evidence="2" type="ORF">AVDCRST_MAG06-2217</name>
</gene>
<feature type="non-terminal residue" evidence="2">
    <location>
        <position position="332"/>
    </location>
</feature>
<evidence type="ECO:0000256" key="1">
    <source>
        <dbReference type="SAM" id="MobiDB-lite"/>
    </source>
</evidence>
<accession>A0A6J4P5D3</accession>
<feature type="non-terminal residue" evidence="2">
    <location>
        <position position="1"/>
    </location>
</feature>
<evidence type="ECO:0000313" key="2">
    <source>
        <dbReference type="EMBL" id="CAA9401473.1"/>
    </source>
</evidence>
<feature type="compositionally biased region" description="Basic and acidic residues" evidence="1">
    <location>
        <begin position="176"/>
        <end position="193"/>
    </location>
</feature>